<keyword evidence="4 8" id="KW-0853">WD repeat</keyword>
<dbReference type="STRING" id="578460.C4V8D5"/>
<dbReference type="FunCoup" id="C4V8D5">
    <property type="interactions" value="275"/>
</dbReference>
<evidence type="ECO:0000259" key="9">
    <source>
        <dbReference type="SMART" id="SM01033"/>
    </source>
</evidence>
<sequence length="451" mass="51793">MIVLNWCTKNKTFLIALFCKMSKKIINEKIKEEKRLAKTAANEAILYEMLNTEESGYIDTGNLTKTYELSQEYIKNNISQKVKDLCFNLNMNIGPIYCKYTRDGRYLNLRNNKGFFSSLDTHKMNLHFETDIEDTVYDSTYLHNEDFIALAQSNCVFIYNKQGVEVHAVRDNSNAKHLEYLPYHFLLVSASSDGFLKYQDTTNGKIVSTVHIKDKYITNLKQNKANALIYTGHKNGVVSIWSPNCKNYVSKMLCHKIAISGLEIDRSGTYLYTTSIDSSIKVWDIRKLYEPVNTVKFSNCFTSTSLSQHSVLAASYGDKVAIFNKLNIANKKDVMYLRHREVGKNITSLVFKNYEDILTIGHTKGISNIVVPGAGDPVYDTLEDSPFITKRQKQDKEVKMLLDKIPYTFIGKDLLAINEKIESKISKPKYKYVEEEDKLKILLSKYLNNKQ</sequence>
<gene>
    <name evidence="10" type="ORF">NCER_100749</name>
</gene>
<dbReference type="Gene3D" id="2.130.10.10">
    <property type="entry name" value="YVTN repeat-like/Quinoprotein amine dehydrogenase"/>
    <property type="match status" value="1"/>
</dbReference>
<evidence type="ECO:0000256" key="7">
    <source>
        <dbReference type="ARBA" id="ARBA00076453"/>
    </source>
</evidence>
<evidence type="ECO:0000256" key="8">
    <source>
        <dbReference type="PROSITE-ProRule" id="PRU00221"/>
    </source>
</evidence>
<feature type="domain" description="BING4 C-terminal" evidence="9">
    <location>
        <begin position="335"/>
        <end position="414"/>
    </location>
</feature>
<dbReference type="EMBL" id="ACOL01000048">
    <property type="protein sequence ID" value="EEQ82520.1"/>
    <property type="molecule type" value="Genomic_DNA"/>
</dbReference>
<dbReference type="VEuPathDB" id="MicrosporidiaDB:NCER_100749"/>
<evidence type="ECO:0000313" key="11">
    <source>
        <dbReference type="Proteomes" id="UP000009082"/>
    </source>
</evidence>
<accession>C4V8D5</accession>
<evidence type="ECO:0000256" key="2">
    <source>
        <dbReference type="ARBA" id="ARBA00004604"/>
    </source>
</evidence>
<dbReference type="PANTHER" id="PTHR14085">
    <property type="entry name" value="WD-REPEAT PROTEIN BING4"/>
    <property type="match status" value="1"/>
</dbReference>
<dbReference type="AlphaFoldDB" id="C4V8D5"/>
<dbReference type="OMA" id="EFLPYHW"/>
<comment type="function">
    <text evidence="1">Involved in nucleolar processing of pre-18S ribosomal RNA.</text>
</comment>
<dbReference type="InterPro" id="IPR036322">
    <property type="entry name" value="WD40_repeat_dom_sf"/>
</dbReference>
<dbReference type="SUPFAM" id="SSF50978">
    <property type="entry name" value="WD40 repeat-like"/>
    <property type="match status" value="1"/>
</dbReference>
<dbReference type="Pfam" id="PF08149">
    <property type="entry name" value="BING4CT"/>
    <property type="match status" value="1"/>
</dbReference>
<dbReference type="InterPro" id="IPR015943">
    <property type="entry name" value="WD40/YVTN_repeat-like_dom_sf"/>
</dbReference>
<dbReference type="GO" id="GO:0032040">
    <property type="term" value="C:small-subunit processome"/>
    <property type="evidence" value="ECO:0007669"/>
    <property type="project" value="TreeGrafter"/>
</dbReference>
<dbReference type="Proteomes" id="UP000009082">
    <property type="component" value="Unassembled WGS sequence"/>
</dbReference>
<organism evidence="11">
    <name type="scientific">Vairimorpha ceranae (strain BRL01)</name>
    <name type="common">Microsporidian parasite</name>
    <name type="synonym">Nosema ceranae</name>
    <dbReference type="NCBI Taxonomy" id="578460"/>
    <lineage>
        <taxon>Eukaryota</taxon>
        <taxon>Fungi</taxon>
        <taxon>Fungi incertae sedis</taxon>
        <taxon>Microsporidia</taxon>
        <taxon>Nosematidae</taxon>
        <taxon>Vairimorpha</taxon>
    </lineage>
</organism>
<dbReference type="PROSITE" id="PS00678">
    <property type="entry name" value="WD_REPEATS_1"/>
    <property type="match status" value="1"/>
</dbReference>
<evidence type="ECO:0000256" key="5">
    <source>
        <dbReference type="ARBA" id="ARBA00022737"/>
    </source>
</evidence>
<name>C4V8D5_VAIC1</name>
<dbReference type="FunFam" id="2.130.10.10:FF:000378">
    <property type="entry name" value="U3 small nucleolar RNA-associated protein 7"/>
    <property type="match status" value="1"/>
</dbReference>
<dbReference type="SMART" id="SM01033">
    <property type="entry name" value="BING4CT"/>
    <property type="match status" value="1"/>
</dbReference>
<dbReference type="InterPro" id="IPR019775">
    <property type="entry name" value="WD40_repeat_CS"/>
</dbReference>
<dbReference type="Pfam" id="PF00400">
    <property type="entry name" value="WD40"/>
    <property type="match status" value="1"/>
</dbReference>
<dbReference type="SMART" id="SM00320">
    <property type="entry name" value="WD40"/>
    <property type="match status" value="4"/>
</dbReference>
<dbReference type="GO" id="GO:0030686">
    <property type="term" value="C:90S preribosome"/>
    <property type="evidence" value="ECO:0007669"/>
    <property type="project" value="TreeGrafter"/>
</dbReference>
<evidence type="ECO:0000256" key="4">
    <source>
        <dbReference type="ARBA" id="ARBA00022574"/>
    </source>
</evidence>
<proteinExistence type="predicted"/>
<keyword evidence="3" id="KW-0698">rRNA processing</keyword>
<dbReference type="PROSITE" id="PS50294">
    <property type="entry name" value="WD_REPEATS_REGION"/>
    <property type="match status" value="1"/>
</dbReference>
<reference evidence="11" key="1">
    <citation type="journal article" date="2009" name="PLoS Pathog.">
        <title>Genomic analyses of the microsporidian Nosema ceranae, an emergent pathogen of honey bees.</title>
        <authorList>
            <person name="Cornman R.S."/>
            <person name="Chen Y.P."/>
            <person name="Schatz M.C."/>
            <person name="Street C."/>
            <person name="Zhao Y."/>
            <person name="Desany B."/>
            <person name="Egholm M."/>
            <person name="Hutchison S."/>
            <person name="Pettis J.S."/>
            <person name="Lipkin W.I."/>
            <person name="Evans J.D."/>
        </authorList>
    </citation>
    <scope>NUCLEOTIDE SEQUENCE [LARGE SCALE GENOMIC DNA]</scope>
    <source>
        <strain evidence="11">BRL01</strain>
    </source>
</reference>
<dbReference type="PANTHER" id="PTHR14085:SF3">
    <property type="entry name" value="WD REPEAT-CONTAINING PROTEIN 46"/>
    <property type="match status" value="1"/>
</dbReference>
<evidence type="ECO:0000256" key="6">
    <source>
        <dbReference type="ARBA" id="ARBA00023242"/>
    </source>
</evidence>
<dbReference type="InParanoid" id="C4V8D5"/>
<dbReference type="OrthoDB" id="10251154at2759"/>
<evidence type="ECO:0000256" key="3">
    <source>
        <dbReference type="ARBA" id="ARBA00022552"/>
    </source>
</evidence>
<dbReference type="InterPro" id="IPR012952">
    <property type="entry name" value="BING4_C_dom"/>
</dbReference>
<dbReference type="HOGENOM" id="CLU_022996_1_1_1"/>
<comment type="subcellular location">
    <subcellularLocation>
        <location evidence="2">Nucleus</location>
        <location evidence="2">Nucleolus</location>
    </subcellularLocation>
</comment>
<protein>
    <recommendedName>
        <fullName evidence="7">U three protein 7</fullName>
    </recommendedName>
</protein>
<dbReference type="GO" id="GO:0000462">
    <property type="term" value="P:maturation of SSU-rRNA from tricistronic rRNA transcript (SSU-rRNA, 5.8S rRNA, LSU-rRNA)"/>
    <property type="evidence" value="ECO:0007669"/>
    <property type="project" value="TreeGrafter"/>
</dbReference>
<keyword evidence="5" id="KW-0677">Repeat</keyword>
<evidence type="ECO:0000256" key="1">
    <source>
        <dbReference type="ARBA" id="ARBA00004099"/>
    </source>
</evidence>
<dbReference type="InterPro" id="IPR001680">
    <property type="entry name" value="WD40_rpt"/>
</dbReference>
<dbReference type="InterPro" id="IPR040315">
    <property type="entry name" value="WDR46/Utp7"/>
</dbReference>
<dbReference type="KEGG" id="nce:NCER_100749"/>
<feature type="repeat" description="WD" evidence="8">
    <location>
        <begin position="252"/>
        <end position="286"/>
    </location>
</feature>
<dbReference type="PROSITE" id="PS50082">
    <property type="entry name" value="WD_REPEATS_2"/>
    <property type="match status" value="1"/>
</dbReference>
<evidence type="ECO:0000313" key="10">
    <source>
        <dbReference type="EMBL" id="EEQ82520.1"/>
    </source>
</evidence>
<keyword evidence="6" id="KW-0539">Nucleus</keyword>